<proteinExistence type="predicted"/>
<name>A0A1F6V1L4_9BACT</name>
<protein>
    <submittedName>
        <fullName evidence="1">Uncharacterized protein</fullName>
    </submittedName>
</protein>
<reference evidence="1 2" key="1">
    <citation type="journal article" date="2016" name="Nat. Commun.">
        <title>Thousands of microbial genomes shed light on interconnected biogeochemical processes in an aquifer system.</title>
        <authorList>
            <person name="Anantharaman K."/>
            <person name="Brown C.T."/>
            <person name="Hug L.A."/>
            <person name="Sharon I."/>
            <person name="Castelle C.J."/>
            <person name="Probst A.J."/>
            <person name="Thomas B.C."/>
            <person name="Singh A."/>
            <person name="Wilkins M.J."/>
            <person name="Karaoz U."/>
            <person name="Brodie E.L."/>
            <person name="Williams K.H."/>
            <person name="Hubbard S.S."/>
            <person name="Banfield J.F."/>
        </authorList>
    </citation>
    <scope>NUCLEOTIDE SEQUENCE [LARGE SCALE GENOMIC DNA]</scope>
</reference>
<dbReference type="AlphaFoldDB" id="A0A1F6V1L4"/>
<dbReference type="Pfam" id="PF04221">
    <property type="entry name" value="RelB"/>
    <property type="match status" value="1"/>
</dbReference>
<comment type="caution">
    <text evidence="1">The sequence shown here is derived from an EMBL/GenBank/DDBJ whole genome shotgun (WGS) entry which is preliminary data.</text>
</comment>
<dbReference type="InterPro" id="IPR013321">
    <property type="entry name" value="Arc_rbn_hlx_hlx"/>
</dbReference>
<dbReference type="Gene3D" id="1.10.1220.10">
    <property type="entry name" value="Met repressor-like"/>
    <property type="match status" value="1"/>
</dbReference>
<accession>A0A1F6V1L4</accession>
<organism evidence="1 2">
    <name type="scientific">Candidatus Nomurabacteria bacterium RIFCSPHIGHO2_01_FULL_40_20</name>
    <dbReference type="NCBI Taxonomy" id="1801738"/>
    <lineage>
        <taxon>Bacteria</taxon>
        <taxon>Candidatus Nomuraibacteriota</taxon>
    </lineage>
</organism>
<dbReference type="InterPro" id="IPR007337">
    <property type="entry name" value="RelB/DinJ"/>
</dbReference>
<dbReference type="EMBL" id="MFTO01000017">
    <property type="protein sequence ID" value="OGI63553.1"/>
    <property type="molecule type" value="Genomic_DNA"/>
</dbReference>
<evidence type="ECO:0000313" key="1">
    <source>
        <dbReference type="EMBL" id="OGI63553.1"/>
    </source>
</evidence>
<dbReference type="GO" id="GO:0006355">
    <property type="term" value="P:regulation of DNA-templated transcription"/>
    <property type="evidence" value="ECO:0007669"/>
    <property type="project" value="InterPro"/>
</dbReference>
<evidence type="ECO:0000313" key="2">
    <source>
        <dbReference type="Proteomes" id="UP000178985"/>
    </source>
</evidence>
<sequence>MNTTIQIRIDQATKSKAQKAFKNMGLDLSSGVKYLLTQVSDPKNTYYVCPFGFMHKYTPQMFAKYEKEAEYALKHGKRYSSTKKMFDDMLSKK</sequence>
<dbReference type="Proteomes" id="UP000178985">
    <property type="component" value="Unassembled WGS sequence"/>
</dbReference>
<gene>
    <name evidence="1" type="ORF">A2733_01760</name>
</gene>